<name>A0ABN3P622_9ACTN</name>
<evidence type="ECO:0000313" key="1">
    <source>
        <dbReference type="EMBL" id="GAA2555162.1"/>
    </source>
</evidence>
<dbReference type="EMBL" id="BAAATM010000022">
    <property type="protein sequence ID" value="GAA2555162.1"/>
    <property type="molecule type" value="Genomic_DNA"/>
</dbReference>
<sequence length="65" mass="7541">MNNEINITGQETDERGDFFRCPCCKKESFHPEDRKQGYCAACRFFTGDNLLTPFGKCPHHINRTD</sequence>
<dbReference type="Proteomes" id="UP001501095">
    <property type="component" value="Unassembled WGS sequence"/>
</dbReference>
<comment type="caution">
    <text evidence="1">The sequence shown here is derived from an EMBL/GenBank/DDBJ whole genome shotgun (WGS) entry which is preliminary data.</text>
</comment>
<reference evidence="1 2" key="1">
    <citation type="journal article" date="2019" name="Int. J. Syst. Evol. Microbiol.">
        <title>The Global Catalogue of Microorganisms (GCM) 10K type strain sequencing project: providing services to taxonomists for standard genome sequencing and annotation.</title>
        <authorList>
            <consortium name="The Broad Institute Genomics Platform"/>
            <consortium name="The Broad Institute Genome Sequencing Center for Infectious Disease"/>
            <person name="Wu L."/>
            <person name="Ma J."/>
        </authorList>
    </citation>
    <scope>NUCLEOTIDE SEQUENCE [LARGE SCALE GENOMIC DNA]</scope>
    <source>
        <strain evidence="1 2">JCM 6924</strain>
    </source>
</reference>
<keyword evidence="2" id="KW-1185">Reference proteome</keyword>
<evidence type="ECO:0000313" key="2">
    <source>
        <dbReference type="Proteomes" id="UP001501095"/>
    </source>
</evidence>
<gene>
    <name evidence="1" type="ORF">GCM10010423_65440</name>
</gene>
<accession>A0ABN3P622</accession>
<proteinExistence type="predicted"/>
<organism evidence="1 2">
    <name type="scientific">Streptomyces levis</name>
    <dbReference type="NCBI Taxonomy" id="285566"/>
    <lineage>
        <taxon>Bacteria</taxon>
        <taxon>Bacillati</taxon>
        <taxon>Actinomycetota</taxon>
        <taxon>Actinomycetes</taxon>
        <taxon>Kitasatosporales</taxon>
        <taxon>Streptomycetaceae</taxon>
        <taxon>Streptomyces</taxon>
    </lineage>
</organism>
<protein>
    <submittedName>
        <fullName evidence="1">Uncharacterized protein</fullName>
    </submittedName>
</protein>